<dbReference type="InterPro" id="IPR001619">
    <property type="entry name" value="Sec1-like"/>
</dbReference>
<dbReference type="Gene3D" id="3.90.830.10">
    <property type="entry name" value="Syntaxin Binding Protein 1, Chain A, domain 2"/>
    <property type="match status" value="1"/>
</dbReference>
<dbReference type="Gene3D" id="3.40.50.2060">
    <property type="match status" value="1"/>
</dbReference>
<dbReference type="InterPro" id="IPR043155">
    <property type="entry name" value="VPS33_dom3b"/>
</dbReference>
<proteinExistence type="inferred from homology"/>
<dbReference type="GO" id="GO:0016192">
    <property type="term" value="P:vesicle-mediated transport"/>
    <property type="evidence" value="ECO:0007669"/>
    <property type="project" value="InterPro"/>
</dbReference>
<dbReference type="InterPro" id="IPR043127">
    <property type="entry name" value="Sec-1-like_dom3a"/>
</dbReference>
<dbReference type="InterPro" id="IPR043154">
    <property type="entry name" value="Sec-1-like_dom1"/>
</dbReference>
<reference evidence="2 3" key="1">
    <citation type="journal article" date="2023" name="BMC Biol.">
        <title>The compact genome of the sponge Oopsacas minuta (Hexactinellida) is lacking key metazoan core genes.</title>
        <authorList>
            <person name="Santini S."/>
            <person name="Schenkelaars Q."/>
            <person name="Jourda C."/>
            <person name="Duchesne M."/>
            <person name="Belahbib H."/>
            <person name="Rocher C."/>
            <person name="Selva M."/>
            <person name="Riesgo A."/>
            <person name="Vervoort M."/>
            <person name="Leys S.P."/>
            <person name="Kodjabachian L."/>
            <person name="Le Bivic A."/>
            <person name="Borchiellini C."/>
            <person name="Claverie J.M."/>
            <person name="Renard E."/>
        </authorList>
    </citation>
    <scope>NUCLEOTIDE SEQUENCE [LARGE SCALE GENOMIC DNA]</scope>
    <source>
        <strain evidence="2">SPO-2</strain>
    </source>
</reference>
<comment type="caution">
    <text evidence="2">The sequence shown here is derived from an EMBL/GenBank/DDBJ whole genome shotgun (WGS) entry which is preliminary data.</text>
</comment>
<evidence type="ECO:0000313" key="3">
    <source>
        <dbReference type="Proteomes" id="UP001165289"/>
    </source>
</evidence>
<dbReference type="Proteomes" id="UP001165289">
    <property type="component" value="Unassembled WGS sequence"/>
</dbReference>
<dbReference type="AlphaFoldDB" id="A0AAV7JQS2"/>
<keyword evidence="3" id="KW-1185">Reference proteome</keyword>
<evidence type="ECO:0000313" key="2">
    <source>
        <dbReference type="EMBL" id="KAI6651228.1"/>
    </source>
</evidence>
<name>A0AAV7JQS2_9METZ</name>
<dbReference type="InterPro" id="IPR027482">
    <property type="entry name" value="Sec1-like_dom2"/>
</dbReference>
<gene>
    <name evidence="2" type="ORF">LOD99_5375</name>
</gene>
<dbReference type="Gene3D" id="1.25.40.850">
    <property type="match status" value="1"/>
</dbReference>
<protein>
    <submittedName>
        <fullName evidence="2">Vacuolar protein sorting-associated protein 33B-like isoform X1</fullName>
    </submittedName>
</protein>
<dbReference type="Pfam" id="PF00995">
    <property type="entry name" value="Sec1"/>
    <property type="match status" value="1"/>
</dbReference>
<accession>A0AAV7JQS2</accession>
<dbReference type="PANTHER" id="PTHR11679">
    <property type="entry name" value="VESICLE PROTEIN SORTING-ASSOCIATED"/>
    <property type="match status" value="1"/>
</dbReference>
<evidence type="ECO:0000256" key="1">
    <source>
        <dbReference type="ARBA" id="ARBA00009884"/>
    </source>
</evidence>
<dbReference type="InterPro" id="IPR036045">
    <property type="entry name" value="Sec1-like_sf"/>
</dbReference>
<sequence length="590" mass="67373">MALSDFGSILVKRYQSELLSILSQFDAPMDLVLEKELSSFIDQISPIQFLKSHGVEKIFYLEPEMNVGSDKRVYLIRPIGSNINKICRHVNYDLDQNINRNYLIIFVPFKTILCEELIESYALLDFVELHEWHIELIPLDSDLLSLESSHSLKNYLINECSSMPRLVASTLYTLFQVNISNQFHLHLLGEQADKVFQVFNYLKSMPLANKPIVNRCYFTDVILVDRNIDLITPLLTQISYEGLLDDIFGVQHGSVNLTEKVTGKSKPTKLMLNSNDPTYSQVRGYHISFLFSFIKDQSKKLIYKYDKGRKQTSISEMKSFVSELKTLKPMEQSLVVHLCACEFLKDVRSTPINQKLLSLEHALLSREQLDEKALVKFFESLLSFQVSWKDILRLLCLYSLLNPAPTKERIKILNHIEKQFIRAHGCGHINTILNLQELGLLNPQDEYVHMCQMGIKKLGLIPKVHKTDSVDLSNPIDTSFVFGGAYKPLSCTIIENFLKQGNWKLGSELLASIKFRITTNLISKSKCLAPEKSGKMAHKQYLVFFLGGCSYSEVNAIRFLGNQLGIEIGIATTSILNRDSIFQSLDDYIV</sequence>
<dbReference type="Gene3D" id="3.40.50.1910">
    <property type="match status" value="1"/>
</dbReference>
<organism evidence="2 3">
    <name type="scientific">Oopsacas minuta</name>
    <dbReference type="NCBI Taxonomy" id="111878"/>
    <lineage>
        <taxon>Eukaryota</taxon>
        <taxon>Metazoa</taxon>
        <taxon>Porifera</taxon>
        <taxon>Hexactinellida</taxon>
        <taxon>Hexasterophora</taxon>
        <taxon>Lyssacinosida</taxon>
        <taxon>Leucopsacidae</taxon>
        <taxon>Oopsacas</taxon>
    </lineage>
</organism>
<dbReference type="EMBL" id="JAKMXF010000306">
    <property type="protein sequence ID" value="KAI6651228.1"/>
    <property type="molecule type" value="Genomic_DNA"/>
</dbReference>
<comment type="similarity">
    <text evidence="1">Belongs to the STXBP/unc-18/SEC1 family.</text>
</comment>
<dbReference type="SUPFAM" id="SSF56815">
    <property type="entry name" value="Sec1/munc18-like (SM) proteins"/>
    <property type="match status" value="1"/>
</dbReference>